<accession>A0A9W9W3C4</accession>
<protein>
    <submittedName>
        <fullName evidence="2">Uncharacterized protein</fullName>
    </submittedName>
</protein>
<evidence type="ECO:0000313" key="3">
    <source>
        <dbReference type="Proteomes" id="UP001147747"/>
    </source>
</evidence>
<comment type="caution">
    <text evidence="2">The sequence shown here is derived from an EMBL/GenBank/DDBJ whole genome shotgun (WGS) entry which is preliminary data.</text>
</comment>
<dbReference type="AlphaFoldDB" id="A0A9W9W3C4"/>
<evidence type="ECO:0000256" key="1">
    <source>
        <dbReference type="SAM" id="MobiDB-lite"/>
    </source>
</evidence>
<feature type="region of interest" description="Disordered" evidence="1">
    <location>
        <begin position="185"/>
        <end position="208"/>
    </location>
</feature>
<sequence length="285" mass="31485">MVIPIQSRLRGLSPTKSAILAPVASNDSAEFGFSYSGSSFECSPLSNPSAPPPTPTDSLTDIHPRKSSFSSEYGMGAACAFPSWPNRPELYSGDSSDSFVNNAYLTDEDLLWMPENAGIAECCEETATKQQQPQIFSSMTMEQQLKLVRAAAEEEDRARFMAKVEAHARATQVVRQAQLARVCESESNTSSTTITTTKRSSKKRRPVLTPQASRPLVIGQGHDQQLRTYATSTPLSVVARALQHNNTRRDTIYDDDTSILSHVFYPPILFHIYNDQPFHAFGWSS</sequence>
<keyword evidence="3" id="KW-1185">Reference proteome</keyword>
<feature type="region of interest" description="Disordered" evidence="1">
    <location>
        <begin position="44"/>
        <end position="66"/>
    </location>
</feature>
<organism evidence="2 3">
    <name type="scientific">Penicillium cosmopolitanum</name>
    <dbReference type="NCBI Taxonomy" id="1131564"/>
    <lineage>
        <taxon>Eukaryota</taxon>
        <taxon>Fungi</taxon>
        <taxon>Dikarya</taxon>
        <taxon>Ascomycota</taxon>
        <taxon>Pezizomycotina</taxon>
        <taxon>Eurotiomycetes</taxon>
        <taxon>Eurotiomycetidae</taxon>
        <taxon>Eurotiales</taxon>
        <taxon>Aspergillaceae</taxon>
        <taxon>Penicillium</taxon>
    </lineage>
</organism>
<reference evidence="2" key="1">
    <citation type="submission" date="2022-12" db="EMBL/GenBank/DDBJ databases">
        <authorList>
            <person name="Petersen C."/>
        </authorList>
    </citation>
    <scope>NUCLEOTIDE SEQUENCE</scope>
    <source>
        <strain evidence="2">IBT 29677</strain>
    </source>
</reference>
<proteinExistence type="predicted"/>
<dbReference type="GeneID" id="81369640"/>
<reference evidence="2" key="2">
    <citation type="journal article" date="2023" name="IMA Fungus">
        <title>Comparative genomic study of the Penicillium genus elucidates a diverse pangenome and 15 lateral gene transfer events.</title>
        <authorList>
            <person name="Petersen C."/>
            <person name="Sorensen T."/>
            <person name="Nielsen M.R."/>
            <person name="Sondergaard T.E."/>
            <person name="Sorensen J.L."/>
            <person name="Fitzpatrick D.A."/>
            <person name="Frisvad J.C."/>
            <person name="Nielsen K.L."/>
        </authorList>
    </citation>
    <scope>NUCLEOTIDE SEQUENCE</scope>
    <source>
        <strain evidence="2">IBT 29677</strain>
    </source>
</reference>
<feature type="compositionally biased region" description="Low complexity" evidence="1">
    <location>
        <begin position="185"/>
        <end position="198"/>
    </location>
</feature>
<dbReference type="Proteomes" id="UP001147747">
    <property type="component" value="Unassembled WGS sequence"/>
</dbReference>
<evidence type="ECO:0000313" key="2">
    <source>
        <dbReference type="EMBL" id="KAJ5397910.1"/>
    </source>
</evidence>
<dbReference type="RefSeq" id="XP_056489962.1">
    <property type="nucleotide sequence ID" value="XM_056630660.1"/>
</dbReference>
<gene>
    <name evidence="2" type="ORF">N7509_006023</name>
</gene>
<dbReference type="OrthoDB" id="5294241at2759"/>
<dbReference type="EMBL" id="JAPZBU010000006">
    <property type="protein sequence ID" value="KAJ5397910.1"/>
    <property type="molecule type" value="Genomic_DNA"/>
</dbReference>
<name>A0A9W9W3C4_9EURO</name>